<organism evidence="11 12">
    <name type="scientific">Pichia membranifaciens NRRL Y-2026</name>
    <dbReference type="NCBI Taxonomy" id="763406"/>
    <lineage>
        <taxon>Eukaryota</taxon>
        <taxon>Fungi</taxon>
        <taxon>Dikarya</taxon>
        <taxon>Ascomycota</taxon>
        <taxon>Saccharomycotina</taxon>
        <taxon>Pichiomycetes</taxon>
        <taxon>Pichiales</taxon>
        <taxon>Pichiaceae</taxon>
        <taxon>Pichia</taxon>
    </lineage>
</organism>
<dbReference type="SUPFAM" id="SSF49899">
    <property type="entry name" value="Concanavalin A-like lectins/glucanases"/>
    <property type="match status" value="2"/>
</dbReference>
<dbReference type="GO" id="GO:0005509">
    <property type="term" value="F:calcium ion binding"/>
    <property type="evidence" value="ECO:0007669"/>
    <property type="project" value="InterPro"/>
</dbReference>
<evidence type="ECO:0000256" key="9">
    <source>
        <dbReference type="RuleBase" id="RU362126"/>
    </source>
</evidence>
<evidence type="ECO:0000256" key="3">
    <source>
        <dbReference type="ARBA" id="ARBA00022692"/>
    </source>
</evidence>
<evidence type="ECO:0000256" key="4">
    <source>
        <dbReference type="ARBA" id="ARBA00022824"/>
    </source>
</evidence>
<evidence type="ECO:0000256" key="1">
    <source>
        <dbReference type="ARBA" id="ARBA00004115"/>
    </source>
</evidence>
<dbReference type="OrthoDB" id="1938156at2759"/>
<evidence type="ECO:0008006" key="13">
    <source>
        <dbReference type="Google" id="ProtNLM"/>
    </source>
</evidence>
<dbReference type="InterPro" id="IPR009033">
    <property type="entry name" value="Calreticulin/calnexin_P_dom_sf"/>
</dbReference>
<dbReference type="InterPro" id="IPR018124">
    <property type="entry name" value="Calret/calnex_CS"/>
</dbReference>
<dbReference type="Gene3D" id="2.10.250.10">
    <property type="entry name" value="Calreticulin/calnexin, P domain"/>
    <property type="match status" value="1"/>
</dbReference>
<dbReference type="SUPFAM" id="SSF63887">
    <property type="entry name" value="P-domain of calnexin/calreticulin"/>
    <property type="match status" value="1"/>
</dbReference>
<keyword evidence="6 9" id="KW-0472">Membrane</keyword>
<keyword evidence="8" id="KW-1015">Disulfide bond</keyword>
<dbReference type="EMBL" id="KV454005">
    <property type="protein sequence ID" value="ODQ44964.1"/>
    <property type="molecule type" value="Genomic_DNA"/>
</dbReference>
<name>A0A1E3NFR5_9ASCO</name>
<feature type="compositionally biased region" description="Polar residues" evidence="10">
    <location>
        <begin position="568"/>
        <end position="578"/>
    </location>
</feature>
<dbReference type="GO" id="GO:0006457">
    <property type="term" value="P:protein folding"/>
    <property type="evidence" value="ECO:0007669"/>
    <property type="project" value="InterPro"/>
</dbReference>
<feature type="region of interest" description="Disordered" evidence="10">
    <location>
        <begin position="282"/>
        <end position="311"/>
    </location>
</feature>
<gene>
    <name evidence="11" type="ORF">PICMEDRAFT_73762</name>
</gene>
<dbReference type="GO" id="GO:0005789">
    <property type="term" value="C:endoplasmic reticulum membrane"/>
    <property type="evidence" value="ECO:0007669"/>
    <property type="project" value="UniProtKB-SubCell"/>
</dbReference>
<dbReference type="PROSITE" id="PS00803">
    <property type="entry name" value="CALRETICULIN_1"/>
    <property type="match status" value="1"/>
</dbReference>
<keyword evidence="3 9" id="KW-0812">Transmembrane</keyword>
<dbReference type="Pfam" id="PF00262">
    <property type="entry name" value="Calreticulin"/>
    <property type="match status" value="1"/>
</dbReference>
<dbReference type="FunFam" id="2.60.120.200:FF:000011">
    <property type="entry name" value="Probable calnexin"/>
    <property type="match status" value="1"/>
</dbReference>
<dbReference type="PANTHER" id="PTHR11073:SF1">
    <property type="entry name" value="CALNEXIN 14D-RELATED"/>
    <property type="match status" value="1"/>
</dbReference>
<dbReference type="InterPro" id="IPR013320">
    <property type="entry name" value="ConA-like_dom_sf"/>
</dbReference>
<dbReference type="PROSITE" id="PS00804">
    <property type="entry name" value="CALRETICULIN_2"/>
    <property type="match status" value="1"/>
</dbReference>
<keyword evidence="9" id="KW-0732">Signal</keyword>
<dbReference type="PANTHER" id="PTHR11073">
    <property type="entry name" value="CALRETICULIN AND CALNEXIN"/>
    <property type="match status" value="1"/>
</dbReference>
<protein>
    <recommendedName>
        <fullName evidence="13">Calnexin</fullName>
    </recommendedName>
</protein>
<feature type="compositionally biased region" description="Acidic residues" evidence="10">
    <location>
        <begin position="293"/>
        <end position="303"/>
    </location>
</feature>
<dbReference type="GO" id="GO:0051082">
    <property type="term" value="F:unfolded protein binding"/>
    <property type="evidence" value="ECO:0007669"/>
    <property type="project" value="InterPro"/>
</dbReference>
<evidence type="ECO:0000256" key="10">
    <source>
        <dbReference type="SAM" id="MobiDB-lite"/>
    </source>
</evidence>
<dbReference type="GO" id="GO:0036503">
    <property type="term" value="P:ERAD pathway"/>
    <property type="evidence" value="ECO:0007669"/>
    <property type="project" value="TreeGrafter"/>
</dbReference>
<feature type="transmembrane region" description="Helical" evidence="9">
    <location>
        <begin position="498"/>
        <end position="520"/>
    </location>
</feature>
<feature type="compositionally biased region" description="Basic and acidic residues" evidence="10">
    <location>
        <begin position="557"/>
        <end position="566"/>
    </location>
</feature>
<evidence type="ECO:0000256" key="2">
    <source>
        <dbReference type="ARBA" id="ARBA00010983"/>
    </source>
</evidence>
<dbReference type="GeneID" id="30181266"/>
<dbReference type="Gene3D" id="2.60.120.200">
    <property type="match status" value="1"/>
</dbReference>
<keyword evidence="4 9" id="KW-0256">Endoplasmic reticulum</keyword>
<dbReference type="InterPro" id="IPR001580">
    <property type="entry name" value="Calret/calnex"/>
</dbReference>
<accession>A0A1E3NFR5</accession>
<proteinExistence type="inferred from homology"/>
<dbReference type="PRINTS" id="PR00626">
    <property type="entry name" value="CALRETICULIN"/>
</dbReference>
<comment type="subcellular location">
    <subcellularLocation>
        <location evidence="1">Endoplasmic reticulum membrane</location>
        <topology evidence="1">Single-pass type I membrane protein</topology>
    </subcellularLocation>
</comment>
<evidence type="ECO:0000256" key="8">
    <source>
        <dbReference type="PIRSR" id="PIRSR601580-3"/>
    </source>
</evidence>
<dbReference type="AlphaFoldDB" id="A0A1E3NFR5"/>
<dbReference type="Proteomes" id="UP000094455">
    <property type="component" value="Unassembled WGS sequence"/>
</dbReference>
<evidence type="ECO:0000256" key="7">
    <source>
        <dbReference type="ARBA" id="ARBA00023186"/>
    </source>
</evidence>
<evidence type="ECO:0000313" key="12">
    <source>
        <dbReference type="Proteomes" id="UP000094455"/>
    </source>
</evidence>
<feature type="chain" id="PRO_5009027314" description="Calnexin" evidence="9">
    <location>
        <begin position="28"/>
        <end position="578"/>
    </location>
</feature>
<feature type="disulfide bond" evidence="8">
    <location>
        <begin position="130"/>
        <end position="168"/>
    </location>
</feature>
<reference evidence="11 12" key="1">
    <citation type="journal article" date="2016" name="Proc. Natl. Acad. Sci. U.S.A.">
        <title>Comparative genomics of biotechnologically important yeasts.</title>
        <authorList>
            <person name="Riley R."/>
            <person name="Haridas S."/>
            <person name="Wolfe K.H."/>
            <person name="Lopes M.R."/>
            <person name="Hittinger C.T."/>
            <person name="Goeker M."/>
            <person name="Salamov A.A."/>
            <person name="Wisecaver J.H."/>
            <person name="Long T.M."/>
            <person name="Calvey C.H."/>
            <person name="Aerts A.L."/>
            <person name="Barry K.W."/>
            <person name="Choi C."/>
            <person name="Clum A."/>
            <person name="Coughlan A.Y."/>
            <person name="Deshpande S."/>
            <person name="Douglass A.P."/>
            <person name="Hanson S.J."/>
            <person name="Klenk H.-P."/>
            <person name="LaButti K.M."/>
            <person name="Lapidus A."/>
            <person name="Lindquist E.A."/>
            <person name="Lipzen A.M."/>
            <person name="Meier-Kolthoff J.P."/>
            <person name="Ohm R.A."/>
            <person name="Otillar R.P."/>
            <person name="Pangilinan J.L."/>
            <person name="Peng Y."/>
            <person name="Rokas A."/>
            <person name="Rosa C.A."/>
            <person name="Scheuner C."/>
            <person name="Sibirny A.A."/>
            <person name="Slot J.C."/>
            <person name="Stielow J.B."/>
            <person name="Sun H."/>
            <person name="Kurtzman C.P."/>
            <person name="Blackwell M."/>
            <person name="Grigoriev I.V."/>
            <person name="Jeffries T.W."/>
        </authorList>
    </citation>
    <scope>NUCLEOTIDE SEQUENCE [LARGE SCALE GENOMIC DNA]</scope>
    <source>
        <strain evidence="11 12">NRRL Y-2026</strain>
    </source>
</reference>
<keyword evidence="7 9" id="KW-0143">Chaperone</keyword>
<keyword evidence="5 9" id="KW-1133">Transmembrane helix</keyword>
<evidence type="ECO:0000313" key="11">
    <source>
        <dbReference type="EMBL" id="ODQ44964.1"/>
    </source>
</evidence>
<feature type="region of interest" description="Disordered" evidence="10">
    <location>
        <begin position="542"/>
        <end position="578"/>
    </location>
</feature>
<comment type="similarity">
    <text evidence="2 9">Belongs to the calreticulin family.</text>
</comment>
<evidence type="ECO:0000256" key="5">
    <source>
        <dbReference type="ARBA" id="ARBA00022989"/>
    </source>
</evidence>
<dbReference type="RefSeq" id="XP_019016077.1">
    <property type="nucleotide sequence ID" value="XM_019164579.1"/>
</dbReference>
<dbReference type="FunFam" id="2.10.250.10:FF:000001">
    <property type="entry name" value="Calnexin homolog"/>
    <property type="match status" value="1"/>
</dbReference>
<feature type="signal peptide" evidence="9">
    <location>
        <begin position="1"/>
        <end position="27"/>
    </location>
</feature>
<keyword evidence="12" id="KW-1185">Reference proteome</keyword>
<dbReference type="STRING" id="763406.A0A1E3NFR5"/>
<evidence type="ECO:0000256" key="6">
    <source>
        <dbReference type="ARBA" id="ARBA00023136"/>
    </source>
</evidence>
<feature type="compositionally biased region" description="Polar residues" evidence="10">
    <location>
        <begin position="542"/>
        <end position="552"/>
    </location>
</feature>
<sequence>MRFSYSTISSIVATLFASSLLASNADAVVPTYKPYEGKISEDAFFEQFDLGWKSRWIPSAAMKDDKLSYVGEWAVEESFVLNGVKNDKGLVVKTEAALHAISARLPHVFDNTNNTLVLQYEVKFQKSLNCGGAYIKLLSEKGLQYDSENSLEFSDKTPYVIMFGPDKCGADNKVHFIIKTLNPKTNEYEEHHVKAPPMARMVQTTSLYTLIVKPNQDFEIRINGVIARSGSLLNPDDFDLVPAKEIIDENDVKPENWVEQEFIVDPNDTKPEDWDENAPYLIPDPEATKPADWDENEPEEIPDPTDLKPEGWDDEEDGFWEPVMIDNPECENHGCGKWIRPKIKNPDYKGKWTPRKIANPEYKGEWAPRTIPNPDYYEIISPSDFEPIGGLGFEIWTMDDHILFDNIYLGHEISEAEQIANATFIPKLNSENELVIMSDPNVEKTSSPDDPYLQSAIVSDMYEYALDNIGKFLGDLKYYVADVIEKPFETLGQRPGEAFFFSSVIVGTIGTVVGFWTLIINLSLSMINSYFEDDKTAYVGPSSSVKKNTAKGNSKLEVIEEKEGTKGSKANETTAKKR</sequence>